<evidence type="ECO:0000256" key="7">
    <source>
        <dbReference type="ARBA" id="ARBA00023180"/>
    </source>
</evidence>
<dbReference type="GO" id="GO:0005886">
    <property type="term" value="C:plasma membrane"/>
    <property type="evidence" value="ECO:0007669"/>
    <property type="project" value="UniProtKB-SubCell"/>
</dbReference>
<evidence type="ECO:0000256" key="3">
    <source>
        <dbReference type="ARBA" id="ARBA00022692"/>
    </source>
</evidence>
<keyword evidence="7" id="KW-0325">Glycoprotein</keyword>
<name>A0A2A4J050_HELVI</name>
<dbReference type="Gene3D" id="3.40.190.10">
    <property type="entry name" value="Periplasmic binding protein-like II"/>
    <property type="match status" value="2"/>
</dbReference>
<proteinExistence type="predicted"/>
<evidence type="ECO:0000256" key="4">
    <source>
        <dbReference type="ARBA" id="ARBA00022989"/>
    </source>
</evidence>
<evidence type="ECO:0000256" key="5">
    <source>
        <dbReference type="ARBA" id="ARBA00023136"/>
    </source>
</evidence>
<evidence type="ECO:0008006" key="9">
    <source>
        <dbReference type="Google" id="ProtNLM"/>
    </source>
</evidence>
<organism evidence="8">
    <name type="scientific">Heliothis virescens</name>
    <name type="common">Tobacco budworm moth</name>
    <dbReference type="NCBI Taxonomy" id="7102"/>
    <lineage>
        <taxon>Eukaryota</taxon>
        <taxon>Metazoa</taxon>
        <taxon>Ecdysozoa</taxon>
        <taxon>Arthropoda</taxon>
        <taxon>Hexapoda</taxon>
        <taxon>Insecta</taxon>
        <taxon>Pterygota</taxon>
        <taxon>Neoptera</taxon>
        <taxon>Endopterygota</taxon>
        <taxon>Lepidoptera</taxon>
        <taxon>Glossata</taxon>
        <taxon>Ditrysia</taxon>
        <taxon>Noctuoidea</taxon>
        <taxon>Noctuidae</taxon>
        <taxon>Heliothinae</taxon>
        <taxon>Heliothis</taxon>
    </lineage>
</organism>
<evidence type="ECO:0000256" key="6">
    <source>
        <dbReference type="ARBA" id="ARBA00023170"/>
    </source>
</evidence>
<keyword evidence="3" id="KW-0812">Transmembrane</keyword>
<dbReference type="PANTHER" id="PTHR42643">
    <property type="entry name" value="IONOTROPIC RECEPTOR 20A-RELATED"/>
    <property type="match status" value="1"/>
</dbReference>
<evidence type="ECO:0000313" key="8">
    <source>
        <dbReference type="EMBL" id="PCG64782.1"/>
    </source>
</evidence>
<reference evidence="8" key="1">
    <citation type="submission" date="2017-09" db="EMBL/GenBank/DDBJ databases">
        <title>Contemporary evolution of a Lepidopteran species, Heliothis virescens, in response to modern agricultural practices.</title>
        <authorList>
            <person name="Fritz M.L."/>
            <person name="Deyonke A.M."/>
            <person name="Papanicolaou A."/>
            <person name="Micinski S."/>
            <person name="Westbrook J."/>
            <person name="Gould F."/>
        </authorList>
    </citation>
    <scope>NUCLEOTIDE SEQUENCE [LARGE SCALE GENOMIC DNA]</scope>
    <source>
        <strain evidence="8">HvINT-</strain>
        <tissue evidence="8">Whole body</tissue>
    </source>
</reference>
<dbReference type="SUPFAM" id="SSF53850">
    <property type="entry name" value="Periplasmic binding protein-like II"/>
    <property type="match status" value="2"/>
</dbReference>
<comment type="subcellular location">
    <subcellularLocation>
        <location evidence="1">Cell membrane</location>
        <topology evidence="1">Multi-pass membrane protein</topology>
    </subcellularLocation>
</comment>
<protein>
    <recommendedName>
        <fullName evidence="9">Ionotropic glutamate receptor L-glutamate and glycine-binding domain-containing protein</fullName>
    </recommendedName>
</protein>
<sequence length="672" mass="75898">MATKTRQFVLFASDTADVEILLDTIISFEMDNTGKFIIICESSTINECNEQDVMVLCWNYRIVNVVFIRLEETQEAVGFTYYPVADGICSNLKPIKLNSNNQYVKTTHGEIFRKKFRNLNFCPIVASTFLQPPYMYINNGIPKGVDGDLLRMIIYGMNASLKMMTPHRGSGWGFREKNGTWMGSLADVYDDLANFSMTSGAITLTRFTDFQISSSYSTSKVVWVSETAQAQNVALKLMHPFEKNTRLVLITSFLLVVCCAFVMKSSCWTATCNKGIQTSKSIVFYAWMICMGQAVEKLPTKSAFVQMTLVWIWYCFLIRTAYQVYLISSLKGKFYESQFVTIEDAIIAQYPFGGGAALKDYYADYPFVYKNWVNIDTQQIAPTALNISKGMNFVLAMNIDAARSVIKTHKRLSNFRKCPLIMSTIEQPPFMYLHNLTSKATGIDGEIMELVADMLNATLHLKPPFDGGDSGHYANNNWTGSLAYLESLNTFQDVLKENYPYGGLDSLKEYYIDDQAIYEKWKVLELKNVDKTLDDILDGTTDFVLASNKEFIKHHIMKYNGTKQLQIIPEKIVNSPTVVYLKKFSPLVAPLNFALRIAFEAGFVQRTYERYLDHDKKLLQRLTSKQAEPLSMEHFTGCFVLLILGCLAKSLVAPAPSPARGSECGSIESLGP</sequence>
<dbReference type="EMBL" id="NWSH01004675">
    <property type="protein sequence ID" value="PCG64782.1"/>
    <property type="molecule type" value="Genomic_DNA"/>
</dbReference>
<evidence type="ECO:0000256" key="1">
    <source>
        <dbReference type="ARBA" id="ARBA00004651"/>
    </source>
</evidence>
<keyword evidence="6" id="KW-0675">Receptor</keyword>
<dbReference type="AlphaFoldDB" id="A0A2A4J050"/>
<dbReference type="STRING" id="7102.A0A2A4J050"/>
<comment type="caution">
    <text evidence="8">The sequence shown here is derived from an EMBL/GenBank/DDBJ whole genome shotgun (WGS) entry which is preliminary data.</text>
</comment>
<dbReference type="InterPro" id="IPR052192">
    <property type="entry name" value="Insect_Ionotropic_Sensory_Rcpt"/>
</dbReference>
<keyword evidence="5" id="KW-0472">Membrane</keyword>
<keyword evidence="2" id="KW-1003">Cell membrane</keyword>
<keyword evidence="4" id="KW-1133">Transmembrane helix</keyword>
<dbReference type="PANTHER" id="PTHR42643:SF30">
    <property type="entry name" value="IONOTROPIC RECEPTOR 40A-RELATED"/>
    <property type="match status" value="1"/>
</dbReference>
<accession>A0A2A4J050</accession>
<gene>
    <name evidence="8" type="ORF">B5V51_10114</name>
</gene>
<evidence type="ECO:0000256" key="2">
    <source>
        <dbReference type="ARBA" id="ARBA00022475"/>
    </source>
</evidence>